<dbReference type="EMBL" id="JAVRHS010000003">
    <property type="protein sequence ID" value="MDT0575847.1"/>
    <property type="molecule type" value="Genomic_DNA"/>
</dbReference>
<sequence length="363" mass="39124">MKIAFYGSSLLSSYWNGAATYYRGILHALAKRGYDITFYEPDAFDRQQHRDIDPPDWIRSVVYPATSAGVRDALAGAAAADVVVKANGVGVFDRELLEGVIAQARPGAPRIYWDVDAAATLDEMRNDPDHPVIAALQQLDLVFTYGGGPPVVDAYTRFGARQCTPIYNALDPATHFPVAHDPAFACDLGFLANRLPDREARVEEFFLKPASLLPDASFMIGGNGWADKDMPPNVRAIGHTGTALHNAFNCTPRAVLNVARDSMAEVGFSPATRVFEAAGAGACLITDAWEGIEMFLKPGVEVLVARDGADVADILAGLSPQQAASIGEAALRRVLADHTYELRAAEVDAALHEACARLRDRVE</sequence>
<dbReference type="InterPro" id="IPR055259">
    <property type="entry name" value="YkvP/CgeB_Glyco_trans-like"/>
</dbReference>
<keyword evidence="2" id="KW-0808">Transferase</keyword>
<accession>A0ABU2ZGX2</accession>
<keyword evidence="3" id="KW-1185">Reference proteome</keyword>
<reference evidence="2 3" key="1">
    <citation type="submission" date="2023-09" db="EMBL/GenBank/DDBJ databases">
        <authorList>
            <person name="Rey-Velasco X."/>
        </authorList>
    </citation>
    <scope>NUCLEOTIDE SEQUENCE [LARGE SCALE GENOMIC DNA]</scope>
    <source>
        <strain evidence="2 3">F390</strain>
    </source>
</reference>
<dbReference type="GO" id="GO:0016757">
    <property type="term" value="F:glycosyltransferase activity"/>
    <property type="evidence" value="ECO:0007669"/>
    <property type="project" value="UniProtKB-KW"/>
</dbReference>
<gene>
    <name evidence="2" type="ORF">RM533_06575</name>
</gene>
<comment type="caution">
    <text evidence="2">The sequence shown here is derived from an EMBL/GenBank/DDBJ whole genome shotgun (WGS) entry which is preliminary data.</text>
</comment>
<evidence type="ECO:0000259" key="1">
    <source>
        <dbReference type="Pfam" id="PF13524"/>
    </source>
</evidence>
<dbReference type="Pfam" id="PF13524">
    <property type="entry name" value="Glyco_trans_1_2"/>
    <property type="match status" value="1"/>
</dbReference>
<name>A0ABU2ZGX2_9SPHN</name>
<protein>
    <submittedName>
        <fullName evidence="2">Glycosyltransferase</fullName>
        <ecNumber evidence="2">2.4.-.-</ecNumber>
    </submittedName>
</protein>
<proteinExistence type="predicted"/>
<keyword evidence="2" id="KW-0328">Glycosyltransferase</keyword>
<dbReference type="RefSeq" id="WP_311340405.1">
    <property type="nucleotide sequence ID" value="NZ_JAVRHS010000003.1"/>
</dbReference>
<organism evidence="2 3">
    <name type="scientific">Croceicoccus esteveae</name>
    <dbReference type="NCBI Taxonomy" id="3075597"/>
    <lineage>
        <taxon>Bacteria</taxon>
        <taxon>Pseudomonadati</taxon>
        <taxon>Pseudomonadota</taxon>
        <taxon>Alphaproteobacteria</taxon>
        <taxon>Sphingomonadales</taxon>
        <taxon>Erythrobacteraceae</taxon>
        <taxon>Croceicoccus</taxon>
    </lineage>
</organism>
<dbReference type="EC" id="2.4.-.-" evidence="2"/>
<evidence type="ECO:0000313" key="2">
    <source>
        <dbReference type="EMBL" id="MDT0575847.1"/>
    </source>
</evidence>
<evidence type="ECO:0000313" key="3">
    <source>
        <dbReference type="Proteomes" id="UP001259803"/>
    </source>
</evidence>
<dbReference type="SUPFAM" id="SSF53756">
    <property type="entry name" value="UDP-Glycosyltransferase/glycogen phosphorylase"/>
    <property type="match status" value="1"/>
</dbReference>
<dbReference type="Proteomes" id="UP001259803">
    <property type="component" value="Unassembled WGS sequence"/>
</dbReference>
<feature type="domain" description="Spore protein YkvP/CgeB glycosyl transferase-like" evidence="1">
    <location>
        <begin position="204"/>
        <end position="347"/>
    </location>
</feature>